<protein>
    <submittedName>
        <fullName evidence="4">Metallophosphoesterase</fullName>
    </submittedName>
</protein>
<feature type="region of interest" description="Disordered" evidence="2">
    <location>
        <begin position="318"/>
        <end position="357"/>
    </location>
</feature>
<dbReference type="Proteomes" id="UP001333102">
    <property type="component" value="Chromosome"/>
</dbReference>
<dbReference type="Gene3D" id="3.60.21.10">
    <property type="match status" value="1"/>
</dbReference>
<dbReference type="SUPFAM" id="SSF56300">
    <property type="entry name" value="Metallo-dependent phosphatases"/>
    <property type="match status" value="1"/>
</dbReference>
<evidence type="ECO:0000259" key="3">
    <source>
        <dbReference type="Pfam" id="PF12850"/>
    </source>
</evidence>
<sequence length="357" mass="37518">MAVAVAGAGLAVAGQYDLDAFAAPRYRGALQAAPQVVEAARMGVEALGGVGERLQRSAGQLAQIYQRLQTATPVTPSGDELVVAHVSDLHNNPAGFDLLEAVVRQFGVRFVIDTGDMLDLGSDLEPVLTDRIRALEVPYLYVAGNHDTPRLLALLRSIPGVIVLEGQVVEVAGVRVLGRPDPRSATDRPEALSEEEVAEVRAAVLEAARDAAAPLDVIAVHNHRVGRSLPPGLAQAVLFGHDHRLALEVRDGTAYVDAGSTGAEGLRGLEREALRPFTLALLRFDVREGQPRLWAVDVLALDALSGQLSLERRLVGAAHAGGAPASEEGGRDEAAGSQGQVESHVEPKGPDAPRPTG</sequence>
<dbReference type="InterPro" id="IPR029052">
    <property type="entry name" value="Metallo-depent_PP-like"/>
</dbReference>
<dbReference type="Pfam" id="PF12850">
    <property type="entry name" value="Metallophos_2"/>
    <property type="match status" value="1"/>
</dbReference>
<gene>
    <name evidence="4" type="ORF">VLY81_06930</name>
</gene>
<organism evidence="4 5">
    <name type="scientific">Geochorda subterranea</name>
    <dbReference type="NCBI Taxonomy" id="3109564"/>
    <lineage>
        <taxon>Bacteria</taxon>
        <taxon>Bacillati</taxon>
        <taxon>Bacillota</taxon>
        <taxon>Limnochordia</taxon>
        <taxon>Limnochordales</taxon>
        <taxon>Geochordaceae</taxon>
        <taxon>Geochorda</taxon>
    </lineage>
</organism>
<dbReference type="RefSeq" id="WP_324670287.1">
    <property type="nucleotide sequence ID" value="NZ_CP141614.1"/>
</dbReference>
<feature type="domain" description="Calcineurin-like phosphoesterase" evidence="3">
    <location>
        <begin position="83"/>
        <end position="264"/>
    </location>
</feature>
<keyword evidence="5" id="KW-1185">Reference proteome</keyword>
<evidence type="ECO:0000256" key="1">
    <source>
        <dbReference type="ARBA" id="ARBA00008950"/>
    </source>
</evidence>
<name>A0ABZ1BTB7_9FIRM</name>
<evidence type="ECO:0000313" key="4">
    <source>
        <dbReference type="EMBL" id="WRP15878.1"/>
    </source>
</evidence>
<dbReference type="InterPro" id="IPR024654">
    <property type="entry name" value="Calcineurin-like_PHP_lpxH"/>
</dbReference>
<evidence type="ECO:0000313" key="5">
    <source>
        <dbReference type="Proteomes" id="UP001333102"/>
    </source>
</evidence>
<accession>A0ABZ1BTB7</accession>
<evidence type="ECO:0000256" key="2">
    <source>
        <dbReference type="SAM" id="MobiDB-lite"/>
    </source>
</evidence>
<proteinExistence type="inferred from homology"/>
<comment type="similarity">
    <text evidence="1">Belongs to the metallophosphoesterase superfamily. YfcE family.</text>
</comment>
<dbReference type="CDD" id="cd00838">
    <property type="entry name" value="MPP_superfamily"/>
    <property type="match status" value="1"/>
</dbReference>
<reference evidence="5" key="1">
    <citation type="submission" date="2023-12" db="EMBL/GenBank/DDBJ databases">
        <title>Novel isolates from deep terrestrial aquifers shed light on the physiology and ecology of the class Limnochordia.</title>
        <authorList>
            <person name="Karnachuk O.V."/>
            <person name="Lukina A.P."/>
            <person name="Avakyan M.R."/>
            <person name="Kadnikov V."/>
            <person name="Begmatov S."/>
            <person name="Beletsky A.V."/>
            <person name="Mardanov A.V."/>
            <person name="Ravin N.V."/>
        </authorList>
    </citation>
    <scope>NUCLEOTIDE SEQUENCE [LARGE SCALE GENOMIC DNA]</scope>
    <source>
        <strain evidence="5">LN</strain>
    </source>
</reference>
<dbReference type="EMBL" id="CP141614">
    <property type="protein sequence ID" value="WRP15878.1"/>
    <property type="molecule type" value="Genomic_DNA"/>
</dbReference>